<dbReference type="EMBL" id="JAANIT010000624">
    <property type="protein sequence ID" value="KAG1545859.1"/>
    <property type="molecule type" value="Genomic_DNA"/>
</dbReference>
<dbReference type="OrthoDB" id="2289814at2759"/>
<evidence type="ECO:0000256" key="12">
    <source>
        <dbReference type="ARBA" id="ARBA00048173"/>
    </source>
</evidence>
<keyword evidence="6 13" id="KW-0548">Nucleotidyltransferase</keyword>
<name>A0A9P6YDR7_RHIOR</name>
<dbReference type="PRINTS" id="PR01365">
    <property type="entry name" value="TELOMERASERT"/>
</dbReference>
<dbReference type="InterPro" id="IPR043502">
    <property type="entry name" value="DNA/RNA_pol_sf"/>
</dbReference>
<dbReference type="Gene3D" id="1.10.132.70">
    <property type="match status" value="1"/>
</dbReference>
<reference evidence="15" key="1">
    <citation type="journal article" date="2020" name="Microb. Genom.">
        <title>Genetic diversity of clinical and environmental Mucorales isolates obtained from an investigation of mucormycosis cases among solid organ transplant recipients.</title>
        <authorList>
            <person name="Nguyen M.H."/>
            <person name="Kaul D."/>
            <person name="Muto C."/>
            <person name="Cheng S.J."/>
            <person name="Richter R.A."/>
            <person name="Bruno V.M."/>
            <person name="Liu G."/>
            <person name="Beyhan S."/>
            <person name="Sundermann A.J."/>
            <person name="Mounaud S."/>
            <person name="Pasculle A.W."/>
            <person name="Nierman W.C."/>
            <person name="Driscoll E."/>
            <person name="Cumbie R."/>
            <person name="Clancy C.J."/>
            <person name="Dupont C.L."/>
        </authorList>
    </citation>
    <scope>NUCLEOTIDE SEQUENCE</scope>
    <source>
        <strain evidence="15">GL16</strain>
    </source>
</reference>
<keyword evidence="9 13" id="KW-0779">Telomere</keyword>
<evidence type="ECO:0000256" key="2">
    <source>
        <dbReference type="ARBA" id="ARBA00012493"/>
    </source>
</evidence>
<dbReference type="InterPro" id="IPR003545">
    <property type="entry name" value="Telomerase_RT"/>
</dbReference>
<evidence type="ECO:0000256" key="10">
    <source>
        <dbReference type="ARBA" id="ARBA00022918"/>
    </source>
</evidence>
<gene>
    <name evidence="15" type="ORF">G6F51_005214</name>
</gene>
<evidence type="ECO:0000256" key="6">
    <source>
        <dbReference type="ARBA" id="ARBA00022695"/>
    </source>
</evidence>
<dbReference type="PROSITE" id="PS50878">
    <property type="entry name" value="RT_POL"/>
    <property type="match status" value="1"/>
</dbReference>
<comment type="function">
    <text evidence="13">Telomerase is a ribonucleoprotein enzyme essential for the replication of chromosome termini in most eukaryotes. It elongates telomeres. It is a reverse transcriptase that adds simple sequence repeats to chromosome ends by copying a template sequence within the RNA component of the enzyme.</text>
</comment>
<comment type="similarity">
    <text evidence="1 13">Belongs to the reverse transcriptase family. Telomerase subfamily.</text>
</comment>
<evidence type="ECO:0000259" key="14">
    <source>
        <dbReference type="PROSITE" id="PS50878"/>
    </source>
</evidence>
<proteinExistence type="inferred from homology"/>
<evidence type="ECO:0000256" key="7">
    <source>
        <dbReference type="ARBA" id="ARBA00022723"/>
    </source>
</evidence>
<dbReference type="GO" id="GO:0070034">
    <property type="term" value="F:telomerase RNA binding"/>
    <property type="evidence" value="ECO:0007669"/>
    <property type="project" value="TreeGrafter"/>
</dbReference>
<dbReference type="Pfam" id="PF12009">
    <property type="entry name" value="Telomerase_RBD"/>
    <property type="match status" value="1"/>
</dbReference>
<keyword evidence="5 13" id="KW-0808">Transferase</keyword>
<dbReference type="InterPro" id="IPR000477">
    <property type="entry name" value="RT_dom"/>
</dbReference>
<dbReference type="GO" id="GO:0007004">
    <property type="term" value="P:telomere maintenance via telomerase"/>
    <property type="evidence" value="ECO:0007669"/>
    <property type="project" value="TreeGrafter"/>
</dbReference>
<dbReference type="PANTHER" id="PTHR12066:SF0">
    <property type="entry name" value="TELOMERASE REVERSE TRANSCRIPTASE"/>
    <property type="match status" value="1"/>
</dbReference>
<dbReference type="Gene3D" id="3.30.70.2630">
    <property type="match status" value="1"/>
</dbReference>
<organism evidence="15 16">
    <name type="scientific">Rhizopus oryzae</name>
    <name type="common">Mucormycosis agent</name>
    <name type="synonym">Rhizopus arrhizus var. delemar</name>
    <dbReference type="NCBI Taxonomy" id="64495"/>
    <lineage>
        <taxon>Eukaryota</taxon>
        <taxon>Fungi</taxon>
        <taxon>Fungi incertae sedis</taxon>
        <taxon>Mucoromycota</taxon>
        <taxon>Mucoromycotina</taxon>
        <taxon>Mucoromycetes</taxon>
        <taxon>Mucorales</taxon>
        <taxon>Mucorineae</taxon>
        <taxon>Rhizopodaceae</taxon>
        <taxon>Rhizopus</taxon>
    </lineage>
</organism>
<protein>
    <recommendedName>
        <fullName evidence="3 13">Telomerase reverse transcriptase</fullName>
        <ecNumber evidence="2 13">2.7.7.49</ecNumber>
    </recommendedName>
    <alternativeName>
        <fullName evidence="13">Telomerase catalytic subunit</fullName>
    </alternativeName>
</protein>
<keyword evidence="8 13" id="KW-0460">Magnesium</keyword>
<evidence type="ECO:0000313" key="15">
    <source>
        <dbReference type="EMBL" id="KAG1545859.1"/>
    </source>
</evidence>
<evidence type="ECO:0000313" key="16">
    <source>
        <dbReference type="Proteomes" id="UP000717996"/>
    </source>
</evidence>
<dbReference type="InterPro" id="IPR021891">
    <property type="entry name" value="Telomerase_RBD"/>
</dbReference>
<evidence type="ECO:0000256" key="8">
    <source>
        <dbReference type="ARBA" id="ARBA00022842"/>
    </source>
</evidence>
<evidence type="ECO:0000256" key="9">
    <source>
        <dbReference type="ARBA" id="ARBA00022895"/>
    </source>
</evidence>
<dbReference type="CDD" id="cd01648">
    <property type="entry name" value="TERT"/>
    <property type="match status" value="1"/>
</dbReference>
<dbReference type="GO" id="GO:0000781">
    <property type="term" value="C:chromosome, telomeric region"/>
    <property type="evidence" value="ECO:0007669"/>
    <property type="project" value="UniProtKB-SubCell"/>
</dbReference>
<comment type="subcellular location">
    <subcellularLocation>
        <location evidence="13">Nucleus</location>
    </subcellularLocation>
    <subcellularLocation>
        <location evidence="13">Chromosome</location>
        <location evidence="13">Telomere</location>
    </subcellularLocation>
</comment>
<dbReference type="SUPFAM" id="SSF56672">
    <property type="entry name" value="DNA/RNA polymerases"/>
    <property type="match status" value="1"/>
</dbReference>
<evidence type="ECO:0000256" key="5">
    <source>
        <dbReference type="ARBA" id="ARBA00022679"/>
    </source>
</evidence>
<feature type="domain" description="Reverse transcriptase" evidence="14">
    <location>
        <begin position="263"/>
        <end position="706"/>
    </location>
</feature>
<sequence>MLTIPTSYYSAFETIQNIEEYFEGKVNVDRHVELVELSKQIVILTVHNAKCFSMQWQAFSSVDVNHPPELSILLHKLGQFIFSSRDCKNVLVSGYTLGVRGICESFINTAMEELKTKKAWKLLYQSVGPIAFCKLLLDHIILVGLPSGSFYQLSGYPINELNILTTPSRKRDAPEPSKTIDSKEYIKRPRLSRRQKKRMRTIPESEESAVYKKKSIEVNIDRSIGYTSFSHQRSIEPPPMLLPKNHILHESRMKRKDYIKQCLEMNKDIKSMSLSYGQVAFFLKEQLKKSIPLEFWGSQHNFDVIFRAIKHFVGRNKNEKISMHEILHQFKIKDCQWLSPASGKASCLVPSDLGKRKTVLMQALRWVFHDFISIFIRYFFYVTEFSNEASKLFYFRKDVWYRITQPFITTVIHSNNYHLINPSDIQSLKLGTQSSSMESRPSANRMLEPILQTLNFEREQHPESVGSAVQYHQLFDKLKNYKQKLRRLNSSKSLYFVKVDIASCFDTIDQDVLLQSLKDTLKSDKYIYRYIHICNLSSGGITTKGSKIIGTPDRMESLSEHTTKLKNLNRGAIIIDQNRSYSKQMNEILELLEENIKRNVVQIGNNFYQRKRGIPQGSCLSTALCDFFFGAFENNNLSFLKEDSNGLLLRYVDDFLYISPYRYYAQRFLETMITELPSYGVEVNQDKCFSNLDQDIKEFPWLGYLFNTKNLDVHINVTSYAFLDIQSGTTVEYNKQPGKALFFSQMRSIKHKLQDILVNPSFNSRPAIIRNLHDNFYIAARKLEIHVSKILKSPGGRYNAKFMLG</sequence>
<dbReference type="GO" id="GO:0046872">
    <property type="term" value="F:metal ion binding"/>
    <property type="evidence" value="ECO:0007669"/>
    <property type="project" value="UniProtKB-KW"/>
</dbReference>
<dbReference type="GO" id="GO:0000333">
    <property type="term" value="C:telomerase catalytic core complex"/>
    <property type="evidence" value="ECO:0007669"/>
    <property type="project" value="TreeGrafter"/>
</dbReference>
<dbReference type="PANTHER" id="PTHR12066">
    <property type="entry name" value="TELOMERASE REVERSE TRANSCRIPTASE"/>
    <property type="match status" value="1"/>
</dbReference>
<dbReference type="EC" id="2.7.7.49" evidence="2 13"/>
<dbReference type="Pfam" id="PF00078">
    <property type="entry name" value="RVT_1"/>
    <property type="match status" value="1"/>
</dbReference>
<keyword evidence="4 13" id="KW-0158">Chromosome</keyword>
<dbReference type="Proteomes" id="UP000717996">
    <property type="component" value="Unassembled WGS sequence"/>
</dbReference>
<evidence type="ECO:0000256" key="3">
    <source>
        <dbReference type="ARBA" id="ARBA00016182"/>
    </source>
</evidence>
<evidence type="ECO:0000256" key="4">
    <source>
        <dbReference type="ARBA" id="ARBA00022454"/>
    </source>
</evidence>
<dbReference type="AlphaFoldDB" id="A0A9P6YDR7"/>
<keyword evidence="11 13" id="KW-0539">Nucleus</keyword>
<comment type="catalytic activity">
    <reaction evidence="12 13">
        <text>DNA(n) + a 2'-deoxyribonucleoside 5'-triphosphate = DNA(n+1) + diphosphate</text>
        <dbReference type="Rhea" id="RHEA:22508"/>
        <dbReference type="Rhea" id="RHEA-COMP:17339"/>
        <dbReference type="Rhea" id="RHEA-COMP:17340"/>
        <dbReference type="ChEBI" id="CHEBI:33019"/>
        <dbReference type="ChEBI" id="CHEBI:61560"/>
        <dbReference type="ChEBI" id="CHEBI:173112"/>
        <dbReference type="EC" id="2.7.7.49"/>
    </reaction>
</comment>
<dbReference type="GO" id="GO:0003720">
    <property type="term" value="F:telomerase activity"/>
    <property type="evidence" value="ECO:0007669"/>
    <property type="project" value="InterPro"/>
</dbReference>
<comment type="caution">
    <text evidence="15">The sequence shown here is derived from an EMBL/GenBank/DDBJ whole genome shotgun (WGS) entry which is preliminary data.</text>
</comment>
<evidence type="ECO:0000256" key="11">
    <source>
        <dbReference type="ARBA" id="ARBA00023242"/>
    </source>
</evidence>
<dbReference type="SMART" id="SM00975">
    <property type="entry name" value="Telomerase_RBD"/>
    <property type="match status" value="1"/>
</dbReference>
<keyword evidence="7 13" id="KW-0479">Metal-binding</keyword>
<evidence type="ECO:0000256" key="1">
    <source>
        <dbReference type="ARBA" id="ARBA00008001"/>
    </source>
</evidence>
<accession>A0A9P6YDR7</accession>
<evidence type="ECO:0000256" key="13">
    <source>
        <dbReference type="RuleBase" id="RU365061"/>
    </source>
</evidence>
<keyword evidence="10 13" id="KW-0695">RNA-directed DNA polymerase</keyword>
<dbReference type="GO" id="GO:0042162">
    <property type="term" value="F:telomeric DNA binding"/>
    <property type="evidence" value="ECO:0007669"/>
    <property type="project" value="TreeGrafter"/>
</dbReference>